<dbReference type="AlphaFoldDB" id="A0A250J6M8"/>
<dbReference type="KEGG" id="cfus:CYFUS_004593"/>
<feature type="domain" description="Immunity protein 52" evidence="1">
    <location>
        <begin position="4"/>
        <end position="233"/>
    </location>
</feature>
<dbReference type="Proteomes" id="UP000217257">
    <property type="component" value="Chromosome"/>
</dbReference>
<dbReference type="InterPro" id="IPR028969">
    <property type="entry name" value="Imm52"/>
</dbReference>
<dbReference type="EMBL" id="CP022098">
    <property type="protein sequence ID" value="ATB39152.1"/>
    <property type="molecule type" value="Genomic_DNA"/>
</dbReference>
<evidence type="ECO:0000313" key="3">
    <source>
        <dbReference type="Proteomes" id="UP000217257"/>
    </source>
</evidence>
<dbReference type="Pfam" id="PF15579">
    <property type="entry name" value="Imm52"/>
    <property type="match status" value="1"/>
</dbReference>
<evidence type="ECO:0000313" key="2">
    <source>
        <dbReference type="EMBL" id="ATB39152.1"/>
    </source>
</evidence>
<sequence>MSESYAIKGYWGRRPESAEECARRAETFFRLLAECHPGYARWYRQNTAVANLAELQFEPSRATFEEFFGRKRYQSGKDGFHFGAWTGHENQDQGGMVMFGCGSKAEVAPNFLWLFFPQEALGSGNLLSATVVAGVMRALAVAWEPEWAVATEDGLWDQLSGGSRLGCFVGWMTYFSRERGEVPALPAPVLVEPVGDKGTLVTLTSERLTPSNPEHVEFAWRVQKLLEERGLFRLMVHPSAMRKA</sequence>
<name>A0A250J6M8_9BACT</name>
<dbReference type="RefSeq" id="WP_157758606.1">
    <property type="nucleotide sequence ID" value="NZ_CP022098.1"/>
</dbReference>
<accession>A0A250J6M8</accession>
<organism evidence="2 3">
    <name type="scientific">Cystobacter fuscus</name>
    <dbReference type="NCBI Taxonomy" id="43"/>
    <lineage>
        <taxon>Bacteria</taxon>
        <taxon>Pseudomonadati</taxon>
        <taxon>Myxococcota</taxon>
        <taxon>Myxococcia</taxon>
        <taxon>Myxococcales</taxon>
        <taxon>Cystobacterineae</taxon>
        <taxon>Archangiaceae</taxon>
        <taxon>Cystobacter</taxon>
    </lineage>
</organism>
<proteinExistence type="predicted"/>
<protein>
    <recommendedName>
        <fullName evidence="1">Immunity protein 52 domain-containing protein</fullName>
    </recommendedName>
</protein>
<evidence type="ECO:0000259" key="1">
    <source>
        <dbReference type="Pfam" id="PF15579"/>
    </source>
</evidence>
<gene>
    <name evidence="2" type="ORF">CYFUS_004593</name>
</gene>
<reference evidence="2 3" key="1">
    <citation type="submission" date="2017-06" db="EMBL/GenBank/DDBJ databases">
        <title>Sequencing and comparative analysis of myxobacterial genomes.</title>
        <authorList>
            <person name="Rupp O."/>
            <person name="Goesmann A."/>
            <person name="Sogaard-Andersen L."/>
        </authorList>
    </citation>
    <scope>NUCLEOTIDE SEQUENCE [LARGE SCALE GENOMIC DNA]</scope>
    <source>
        <strain evidence="2 3">DSM 52655</strain>
    </source>
</reference>